<dbReference type="GO" id="GO:0003924">
    <property type="term" value="F:GTPase activity"/>
    <property type="evidence" value="ECO:0007669"/>
    <property type="project" value="InterPro"/>
</dbReference>
<keyword evidence="1" id="KW-0547">Nucleotide-binding</keyword>
<dbReference type="SMART" id="SM00173">
    <property type="entry name" value="RAS"/>
    <property type="match status" value="1"/>
</dbReference>
<dbReference type="InterPro" id="IPR001806">
    <property type="entry name" value="Small_GTPase"/>
</dbReference>
<evidence type="ECO:0000256" key="2">
    <source>
        <dbReference type="ARBA" id="ARBA00023134"/>
    </source>
</evidence>
<dbReference type="InterPro" id="IPR020849">
    <property type="entry name" value="Small_GTPase_Ras-type"/>
</dbReference>
<accession>A0A158PAD1</accession>
<dbReference type="WBParaSite" id="ACAC_0000930301-mRNA-1">
    <property type="protein sequence ID" value="ACAC_0000930301-mRNA-1"/>
    <property type="gene ID" value="ACAC_0000930301"/>
</dbReference>
<evidence type="ECO:0000313" key="4">
    <source>
        <dbReference type="Proteomes" id="UP000035642"/>
    </source>
</evidence>
<reference evidence="4" key="1">
    <citation type="submission" date="2012-09" db="EMBL/GenBank/DDBJ databases">
        <authorList>
            <person name="Martin A.A."/>
        </authorList>
    </citation>
    <scope>NUCLEOTIDE SEQUENCE</scope>
</reference>
<evidence type="ECO:0000313" key="5">
    <source>
        <dbReference type="WBParaSite" id="ACAC_0000930301-mRNA-1"/>
    </source>
</evidence>
<dbReference type="InterPro" id="IPR005225">
    <property type="entry name" value="Small_GTP-bd"/>
</dbReference>
<dbReference type="GO" id="GO:0005525">
    <property type="term" value="F:GTP binding"/>
    <property type="evidence" value="ECO:0007669"/>
    <property type="project" value="UniProtKB-KW"/>
</dbReference>
<dbReference type="Gene3D" id="3.40.50.300">
    <property type="entry name" value="P-loop containing nucleotide triphosphate hydrolases"/>
    <property type="match status" value="1"/>
</dbReference>
<dbReference type="PROSITE" id="PS51421">
    <property type="entry name" value="RAS"/>
    <property type="match status" value="1"/>
</dbReference>
<evidence type="ECO:0000256" key="3">
    <source>
        <dbReference type="SAM" id="MobiDB-lite"/>
    </source>
</evidence>
<keyword evidence="2" id="KW-0342">GTP-binding</keyword>
<evidence type="ECO:0000256" key="1">
    <source>
        <dbReference type="ARBA" id="ARBA00022741"/>
    </source>
</evidence>
<proteinExistence type="predicted"/>
<feature type="region of interest" description="Disordered" evidence="3">
    <location>
        <begin position="1"/>
        <end position="51"/>
    </location>
</feature>
<dbReference type="GO" id="GO:0007165">
    <property type="term" value="P:signal transduction"/>
    <property type="evidence" value="ECO:0007669"/>
    <property type="project" value="InterPro"/>
</dbReference>
<dbReference type="SUPFAM" id="SSF52540">
    <property type="entry name" value="P-loop containing nucleoside triphosphate hydrolases"/>
    <property type="match status" value="1"/>
</dbReference>
<dbReference type="Pfam" id="PF00071">
    <property type="entry name" value="Ras"/>
    <property type="match status" value="1"/>
</dbReference>
<protein>
    <submittedName>
        <fullName evidence="5">Small monomeric GTPase</fullName>
    </submittedName>
</protein>
<sequence>SKATRRQAVGVADGRPDGAKWAVPPPPPPSSSSSDVHAKRSAPSSTRVRPSRIIRLTTSNVLMGGGVGGGRTAGSTAISGTGKTNAPPALRVVVVGGGGVGKSALTIQFIQQYFVHDYDPTIEDSYTKQCFVDEDLCKLEAYGSFTVLDTAGQEEFCTMREQYLRSGNGFLIVFAVTDRNR</sequence>
<name>A0A158PAD1_ANGCA</name>
<keyword evidence="4" id="KW-1185">Reference proteome</keyword>
<organism evidence="4 5">
    <name type="scientific">Angiostrongylus cantonensis</name>
    <name type="common">Rat lungworm</name>
    <dbReference type="NCBI Taxonomy" id="6313"/>
    <lineage>
        <taxon>Eukaryota</taxon>
        <taxon>Metazoa</taxon>
        <taxon>Ecdysozoa</taxon>
        <taxon>Nematoda</taxon>
        <taxon>Chromadorea</taxon>
        <taxon>Rhabditida</taxon>
        <taxon>Rhabditina</taxon>
        <taxon>Rhabditomorpha</taxon>
        <taxon>Strongyloidea</taxon>
        <taxon>Metastrongylidae</taxon>
        <taxon>Angiostrongylus</taxon>
    </lineage>
</organism>
<dbReference type="Proteomes" id="UP000035642">
    <property type="component" value="Unassembled WGS sequence"/>
</dbReference>
<reference evidence="5" key="2">
    <citation type="submission" date="2016-04" db="UniProtKB">
        <authorList>
            <consortium name="WormBaseParasite"/>
        </authorList>
    </citation>
    <scope>IDENTIFICATION</scope>
</reference>
<dbReference type="AlphaFoldDB" id="A0A158PAD1"/>
<dbReference type="NCBIfam" id="TIGR00231">
    <property type="entry name" value="small_GTP"/>
    <property type="match status" value="1"/>
</dbReference>
<dbReference type="GO" id="GO:0016020">
    <property type="term" value="C:membrane"/>
    <property type="evidence" value="ECO:0007669"/>
    <property type="project" value="InterPro"/>
</dbReference>
<dbReference type="PRINTS" id="PR00449">
    <property type="entry name" value="RASTRNSFRMNG"/>
</dbReference>
<dbReference type="PROSITE" id="PS51419">
    <property type="entry name" value="RAB"/>
    <property type="match status" value="1"/>
</dbReference>
<dbReference type="STRING" id="6313.A0A158PAD1"/>
<dbReference type="PANTHER" id="PTHR24070">
    <property type="entry name" value="RAS, DI-RAS, AND RHEB FAMILY MEMBERS OF SMALL GTPASE SUPERFAMILY"/>
    <property type="match status" value="1"/>
</dbReference>
<dbReference type="InterPro" id="IPR027417">
    <property type="entry name" value="P-loop_NTPase"/>
</dbReference>